<feature type="transmembrane region" description="Helical" evidence="1">
    <location>
        <begin position="85"/>
        <end position="105"/>
    </location>
</feature>
<evidence type="ECO:0000256" key="1">
    <source>
        <dbReference type="SAM" id="Phobius"/>
    </source>
</evidence>
<sequence>MMSKINTSMDWELAARIFSGEASKAERNNFKEWLKHEENLAEWNDICKNMSEVEFALLSQKIDVEQAWYNVKQKTKLPDNRSIRIWRTGIVAAAASVIIAVIMFLNPSDKTTAPANFALSQTSDSIQQVGLDDGSRIDLNRNSSIQYPSLFAKDKRYVTLSGEAFFDIAADRNRPFIINTQQIKISVVGTAFNVKALPNASLNEVCVREGKVLVSSLLHPHNSVELAAGDKAIFNMADNSLTKMKLTNNNYIAWKTREITFKNEKLIDAITLIEEVYNVSVIVPEKFEMGNKKITATFDKYTIDHIMRVFGGIYGDDFEYRHN</sequence>
<evidence type="ECO:0000313" key="5">
    <source>
        <dbReference type="Proteomes" id="UP000319040"/>
    </source>
</evidence>
<dbReference type="PANTHER" id="PTHR30273">
    <property type="entry name" value="PERIPLASMIC SIGNAL SENSOR AND SIGMA FACTOR ACTIVATOR FECR-RELATED"/>
    <property type="match status" value="1"/>
</dbReference>
<dbReference type="InterPro" id="IPR012373">
    <property type="entry name" value="Ferrdict_sens_TM"/>
</dbReference>
<dbReference type="InterPro" id="IPR006860">
    <property type="entry name" value="FecR"/>
</dbReference>
<dbReference type="Gene3D" id="3.55.50.30">
    <property type="match status" value="1"/>
</dbReference>
<keyword evidence="1" id="KW-0812">Transmembrane</keyword>
<dbReference type="Pfam" id="PF16344">
    <property type="entry name" value="FecR_C"/>
    <property type="match status" value="1"/>
</dbReference>
<evidence type="ECO:0000259" key="2">
    <source>
        <dbReference type="Pfam" id="PF04773"/>
    </source>
</evidence>
<dbReference type="PANTHER" id="PTHR30273:SF2">
    <property type="entry name" value="PROTEIN FECR"/>
    <property type="match status" value="1"/>
</dbReference>
<protein>
    <submittedName>
        <fullName evidence="4">FecR family protein</fullName>
    </submittedName>
</protein>
<organism evidence="4 5">
    <name type="scientific">Saccharicrinis carchari</name>
    <dbReference type="NCBI Taxonomy" id="1168039"/>
    <lineage>
        <taxon>Bacteria</taxon>
        <taxon>Pseudomonadati</taxon>
        <taxon>Bacteroidota</taxon>
        <taxon>Bacteroidia</taxon>
        <taxon>Marinilabiliales</taxon>
        <taxon>Marinilabiliaceae</taxon>
        <taxon>Saccharicrinis</taxon>
    </lineage>
</organism>
<gene>
    <name evidence="4" type="ORF">SAMN06265379_105233</name>
</gene>
<keyword evidence="1" id="KW-0472">Membrane</keyword>
<dbReference type="PIRSF" id="PIRSF018266">
    <property type="entry name" value="FecR"/>
    <property type="match status" value="1"/>
</dbReference>
<reference evidence="4 5" key="1">
    <citation type="submission" date="2017-05" db="EMBL/GenBank/DDBJ databases">
        <authorList>
            <person name="Varghese N."/>
            <person name="Submissions S."/>
        </authorList>
    </citation>
    <scope>NUCLEOTIDE SEQUENCE [LARGE SCALE GENOMIC DNA]</scope>
    <source>
        <strain evidence="4 5">DSM 27040</strain>
    </source>
</reference>
<accession>A0A521DIJ1</accession>
<name>A0A521DIJ1_SACCC</name>
<dbReference type="AlphaFoldDB" id="A0A521DIJ1"/>
<dbReference type="InterPro" id="IPR032508">
    <property type="entry name" value="FecR_C"/>
</dbReference>
<dbReference type="Pfam" id="PF04773">
    <property type="entry name" value="FecR"/>
    <property type="match status" value="1"/>
</dbReference>
<keyword evidence="5" id="KW-1185">Reference proteome</keyword>
<evidence type="ECO:0000259" key="3">
    <source>
        <dbReference type="Pfam" id="PF16344"/>
    </source>
</evidence>
<feature type="domain" description="FecR protein" evidence="2">
    <location>
        <begin position="123"/>
        <end position="212"/>
    </location>
</feature>
<dbReference type="Proteomes" id="UP000319040">
    <property type="component" value="Unassembled WGS sequence"/>
</dbReference>
<feature type="domain" description="Protein FecR C-terminal" evidence="3">
    <location>
        <begin position="259"/>
        <end position="319"/>
    </location>
</feature>
<proteinExistence type="predicted"/>
<dbReference type="Gene3D" id="2.60.120.1440">
    <property type="match status" value="1"/>
</dbReference>
<dbReference type="EMBL" id="FXTB01000005">
    <property type="protein sequence ID" value="SMO71543.1"/>
    <property type="molecule type" value="Genomic_DNA"/>
</dbReference>
<dbReference type="GO" id="GO:0016989">
    <property type="term" value="F:sigma factor antagonist activity"/>
    <property type="evidence" value="ECO:0007669"/>
    <property type="project" value="TreeGrafter"/>
</dbReference>
<keyword evidence="1" id="KW-1133">Transmembrane helix</keyword>
<evidence type="ECO:0000313" key="4">
    <source>
        <dbReference type="EMBL" id="SMO71543.1"/>
    </source>
</evidence>